<proteinExistence type="predicted"/>
<evidence type="ECO:0000313" key="2">
    <source>
        <dbReference type="Proteomes" id="UP000258127"/>
    </source>
</evidence>
<dbReference type="AlphaFoldDB" id="A0AAI8PBS5"/>
<dbReference type="EMBL" id="CP031641">
    <property type="protein sequence ID" value="AXO90253.1"/>
    <property type="molecule type" value="Genomic_DNA"/>
</dbReference>
<reference evidence="1 2" key="1">
    <citation type="submission" date="2018-08" db="EMBL/GenBank/DDBJ databases">
        <authorList>
            <person name="Lee Y."/>
            <person name="Kakembo D."/>
        </authorList>
    </citation>
    <scope>NUCLEOTIDE SEQUENCE [LARGE SCALE GENOMIC DNA]</scope>
    <source>
        <strain evidence="1 2">JBCS1880</strain>
    </source>
</reference>
<dbReference type="InterPro" id="IPR019708">
    <property type="entry name" value="Phage_HP1_Orf24"/>
</dbReference>
<name>A0AAI8PBS5_9PSED</name>
<evidence type="ECO:0000313" key="1">
    <source>
        <dbReference type="EMBL" id="AXO90253.1"/>
    </source>
</evidence>
<protein>
    <submittedName>
        <fullName evidence="1">DUF2597 family protein</fullName>
    </submittedName>
</protein>
<dbReference type="Pfam" id="PF10772">
    <property type="entry name" value="Phage_HP1_Orf24"/>
    <property type="match status" value="1"/>
</dbReference>
<sequence length="149" mass="16057">MAKISGKNFDITVGDLMIHVETATLDITDNSAVAQTKGVPDGWVEGDVAASGELELDTTNFNLVIEAAGKAGSFRELEAFDQLFYAKTPTDEIRVEAFGCKFKVSSLLNIDAKGGEKSKHKLPFDVTSPDFIRINGVPYLAARETEGLS</sequence>
<accession>A0AAI8PBS5</accession>
<gene>
    <name evidence="1" type="ORF">DZC75_20475</name>
</gene>
<dbReference type="Proteomes" id="UP000258127">
    <property type="component" value="Chromosome"/>
</dbReference>
<organism evidence="1 2">
    <name type="scientific">Pseudomonas parafulva</name>
    <dbReference type="NCBI Taxonomy" id="157782"/>
    <lineage>
        <taxon>Bacteria</taxon>
        <taxon>Pseudomonadati</taxon>
        <taxon>Pseudomonadota</taxon>
        <taxon>Gammaproteobacteria</taxon>
        <taxon>Pseudomonadales</taxon>
        <taxon>Pseudomonadaceae</taxon>
        <taxon>Pseudomonas</taxon>
    </lineage>
</organism>
<keyword evidence="2" id="KW-1185">Reference proteome</keyword>
<dbReference type="RefSeq" id="WP_063541478.1">
    <property type="nucleotide sequence ID" value="NZ_CP031641.1"/>
</dbReference>